<dbReference type="WBParaSite" id="maker-uti_cns_0007369-snap-gene-0.2-mRNA-1">
    <property type="protein sequence ID" value="maker-uti_cns_0007369-snap-gene-0.2-mRNA-1"/>
    <property type="gene ID" value="maker-uti_cns_0007369-snap-gene-0.2"/>
</dbReference>
<feature type="compositionally biased region" description="Gly residues" evidence="1">
    <location>
        <begin position="1011"/>
        <end position="1023"/>
    </location>
</feature>
<dbReference type="InterPro" id="IPR038765">
    <property type="entry name" value="Papain-like_cys_pep_sf"/>
</dbReference>
<dbReference type="InterPro" id="IPR015063">
    <property type="entry name" value="USP8_dimer"/>
</dbReference>
<dbReference type="GO" id="GO:0004843">
    <property type="term" value="F:cysteine-type deubiquitinase activity"/>
    <property type="evidence" value="ECO:0007669"/>
    <property type="project" value="InterPro"/>
</dbReference>
<dbReference type="PROSITE" id="PS00972">
    <property type="entry name" value="USP_1"/>
    <property type="match status" value="1"/>
</dbReference>
<dbReference type="PROSITE" id="PS50235">
    <property type="entry name" value="USP_3"/>
    <property type="match status" value="1"/>
</dbReference>
<dbReference type="InterPro" id="IPR028889">
    <property type="entry name" value="USP"/>
</dbReference>
<protein>
    <submittedName>
        <fullName evidence="4">USP domain-containing protein</fullName>
    </submittedName>
</protein>
<evidence type="ECO:0000259" key="2">
    <source>
        <dbReference type="PROSITE" id="PS50235"/>
    </source>
</evidence>
<feature type="region of interest" description="Disordered" evidence="1">
    <location>
        <begin position="477"/>
        <end position="503"/>
    </location>
</feature>
<reference evidence="4" key="1">
    <citation type="submission" date="2016-11" db="UniProtKB">
        <authorList>
            <consortium name="WormBaseParasite"/>
        </authorList>
    </citation>
    <scope>IDENTIFICATION</scope>
</reference>
<dbReference type="Gene3D" id="1.20.58.80">
    <property type="entry name" value="Phosphotransferase system, lactose/cellobiose-type IIA subunit"/>
    <property type="match status" value="1"/>
</dbReference>
<dbReference type="Gene3D" id="3.90.70.10">
    <property type="entry name" value="Cysteine proteinases"/>
    <property type="match status" value="1"/>
</dbReference>
<feature type="domain" description="USP" evidence="2">
    <location>
        <begin position="1295"/>
        <end position="1325"/>
    </location>
</feature>
<accession>A0A1I8HPD5</accession>
<organism evidence="3 4">
    <name type="scientific">Macrostomum lignano</name>
    <dbReference type="NCBI Taxonomy" id="282301"/>
    <lineage>
        <taxon>Eukaryota</taxon>
        <taxon>Metazoa</taxon>
        <taxon>Spiralia</taxon>
        <taxon>Lophotrochozoa</taxon>
        <taxon>Platyhelminthes</taxon>
        <taxon>Rhabditophora</taxon>
        <taxon>Macrostomorpha</taxon>
        <taxon>Macrostomida</taxon>
        <taxon>Macrostomidae</taxon>
        <taxon>Macrostomum</taxon>
    </lineage>
</organism>
<evidence type="ECO:0000256" key="1">
    <source>
        <dbReference type="SAM" id="MobiDB-lite"/>
    </source>
</evidence>
<keyword evidence="3" id="KW-1185">Reference proteome</keyword>
<feature type="compositionally biased region" description="Polar residues" evidence="1">
    <location>
        <begin position="1026"/>
        <end position="1036"/>
    </location>
</feature>
<evidence type="ECO:0000313" key="4">
    <source>
        <dbReference type="WBParaSite" id="maker-uti_cns_0007369-snap-gene-0.2-mRNA-1"/>
    </source>
</evidence>
<dbReference type="InterPro" id="IPR018200">
    <property type="entry name" value="USP_CS"/>
</dbReference>
<sequence>FHSHATVIELGQLLGGCQDLQRLSVIFESANGLASRSAQTNVRHGKKVNSTGAVIQTGRLEQFQHCNRVAAFSQHRSGWPLQNVDKLAYVSVRLFLSSVNSPMYRLAWAACAASCPLRLARRRSLTVPNDETVEFGGTGRVKPQAALSPGVAILGQRRVIIVRCWLRRQRRRVGAVPIAKIRAPEEHVDVDADSVRQHPSEAVRDRLGVNLCVLTGPVVQPASVVFGVNQRALGLDGSQRGERVTPAQLVQMPDVGQVALTSATVLILQLHHDHVAAAGVQTPGDDGQQDGHPFVDCGQELRVTAAHHHGGVALQQPGWQAAEVPLGADVRTGAHNDQEVVLLRQRQEQVEVGRTGEPVLARPGHMEIPGHVDLHGVQAGGSHFGQPIVPVGRKQAEEAITASRRDGGMIGRGYGVDVSHQTTTSLSREYDRIFGAAENDSVRFSFPAVEKVMMNATEMAFFHWDAALGSDASCPWETGTRGDTTEHGGHSRGHLPRSGANVSSEAIEDTSEGVVVGASVCLELALESEVASSVKVVSVVKVASSSVVIALLLTAIGRIVAKNCNGSQLVRTAELAYDTTELFAEYWSPIMLVSHENFGNGSLYQDNMNFDWTLQHGNTLCVWVSNMDLEPCCDSVFIYDGFDRLLAAMSRLGPIQDFSSPSMRIQIMVFSLYSLFSSTEIRIAPGYGGFFGRLELRYSAFTLKTAVGERLYTYAKQTYCVYGFKDQKTTHSNHSTHLRVPLGAHILIAGRADEGEADQEDVCLRVTQRPQPVIVLLASRVPQAQVNGLAINHDIGRIVVEHGGNVLARKGIGGVGDQQAGFTYGTIANNHAFDGLHWHNVQLRQLLHVGGRLVGGYRLLQCDQCAVPLCANQHCALRYKFAEPPKFISASTACVCISSAFVDHWLAPRRSFWTFNSAAEKYFHVERDEERAYVLYMRMLLVHNRISGMPNFNKAVPSKYDEELMQARTQVETLAERLNSRYKTSRTIDELRGFESLTRHFAIADREQPTGLGGGGGGGGGSGSSVATAETSATPSHQRRLLGIEATAARRLLTLPTLDRSGGNGAAIVFDLRPAAEKAVCRLKHDRLVCLDGRDFAPGCSLEQVQRLVPRDQLATWRAAIASPPPQDLVLLLVLAWHRGASERLARDPGSCAAALCSVLSEAAKSSSTSSGQVPQPFRYLVSGLQGLAAVHPAIVTDPSYAGPAEDASVSGPIDESLDDSSEPLVAVLSLEGGGGGRAKFETVRVKDAPRDPRPRTGQSLSQILANHSAVINSFDQETLDQLLPNRLSTSPGLTGLRNLGNSCYANCVLQCLSNTVLLATHFLA</sequence>
<dbReference type="SUPFAM" id="SSF54001">
    <property type="entry name" value="Cysteine proteinases"/>
    <property type="match status" value="1"/>
</dbReference>
<proteinExistence type="predicted"/>
<feature type="region of interest" description="Disordered" evidence="1">
    <location>
        <begin position="1005"/>
        <end position="1039"/>
    </location>
</feature>
<dbReference type="GO" id="GO:0016579">
    <property type="term" value="P:protein deubiquitination"/>
    <property type="evidence" value="ECO:0007669"/>
    <property type="project" value="UniProtKB-ARBA"/>
</dbReference>
<dbReference type="Proteomes" id="UP000095280">
    <property type="component" value="Unplaced"/>
</dbReference>
<dbReference type="Pfam" id="PF08969">
    <property type="entry name" value="USP8_dimer"/>
    <property type="match status" value="1"/>
</dbReference>
<evidence type="ECO:0000313" key="3">
    <source>
        <dbReference type="Proteomes" id="UP000095280"/>
    </source>
</evidence>
<dbReference type="SUPFAM" id="SSF140856">
    <property type="entry name" value="USP8 N-terminal domain-like"/>
    <property type="match status" value="1"/>
</dbReference>
<name>A0A1I8HPD5_9PLAT</name>